<accession>A0ABU2Y4Y2</accession>
<gene>
    <name evidence="10" type="primary">trpC</name>
    <name evidence="10" type="ORF">RM519_05875</name>
</gene>
<proteinExistence type="predicted"/>
<evidence type="ECO:0000313" key="11">
    <source>
        <dbReference type="Proteomes" id="UP001252186"/>
    </source>
</evidence>
<comment type="caution">
    <text evidence="10">The sequence shown here is derived from an EMBL/GenBank/DDBJ whole genome shotgun (WGS) entry which is preliminary data.</text>
</comment>
<dbReference type="CDD" id="cd00331">
    <property type="entry name" value="IGPS"/>
    <property type="match status" value="1"/>
</dbReference>
<dbReference type="NCBIfam" id="NF001377">
    <property type="entry name" value="PRK00278.2-4"/>
    <property type="match status" value="1"/>
</dbReference>
<keyword evidence="6" id="KW-0822">Tryptophan biosynthesis</keyword>
<dbReference type="Proteomes" id="UP001252186">
    <property type="component" value="Unassembled WGS sequence"/>
</dbReference>
<name>A0ABU2Y4Y2_9FLAO</name>
<keyword evidence="11" id="KW-1185">Reference proteome</keyword>
<evidence type="ECO:0000256" key="8">
    <source>
        <dbReference type="ARBA" id="ARBA00023239"/>
    </source>
</evidence>
<evidence type="ECO:0000256" key="4">
    <source>
        <dbReference type="ARBA" id="ARBA00022605"/>
    </source>
</evidence>
<dbReference type="SUPFAM" id="SSF51366">
    <property type="entry name" value="Ribulose-phoshate binding barrel"/>
    <property type="match status" value="1"/>
</dbReference>
<dbReference type="InterPro" id="IPR045186">
    <property type="entry name" value="Indole-3-glycerol_P_synth"/>
</dbReference>
<keyword evidence="5" id="KW-0210">Decarboxylase</keyword>
<comment type="catalytic activity">
    <reaction evidence="1">
        <text>1-(2-carboxyphenylamino)-1-deoxy-D-ribulose 5-phosphate + H(+) = (1S,2R)-1-C-(indol-3-yl)glycerol 3-phosphate + CO2 + H2O</text>
        <dbReference type="Rhea" id="RHEA:23476"/>
        <dbReference type="ChEBI" id="CHEBI:15377"/>
        <dbReference type="ChEBI" id="CHEBI:15378"/>
        <dbReference type="ChEBI" id="CHEBI:16526"/>
        <dbReference type="ChEBI" id="CHEBI:58613"/>
        <dbReference type="ChEBI" id="CHEBI:58866"/>
        <dbReference type="EC" id="4.1.1.48"/>
    </reaction>
</comment>
<sequence>MNNILETIVAHKKQEVAQLKAEIQVSTLVKSPGFQRTPISLKRELLDPKSSGIIAEYKRQSPSKGIINDTSSIQEVTEGYLSAGVAAQSILTDKEFFGGTLIDLVQAREINQTKPILRKDFIVDGFQIVEAKAIGADVILLIAACLSKKELQQFGNLAEDLGLDVLYEVHNQEELDKIGDLDNKIIGINNRNLKTFQVDLEHSIALASQIPDSSIKVSESGISDPRTIIGLKEYGFNGFLIGENFMKTENPGFSCQEFIKQIG</sequence>
<dbReference type="PANTHER" id="PTHR22854">
    <property type="entry name" value="TRYPTOPHAN BIOSYNTHESIS PROTEIN"/>
    <property type="match status" value="1"/>
</dbReference>
<keyword evidence="4" id="KW-0028">Amino-acid biosynthesis</keyword>
<dbReference type="InterPro" id="IPR011060">
    <property type="entry name" value="RibuloseP-bd_barrel"/>
</dbReference>
<keyword evidence="8 10" id="KW-0456">Lyase</keyword>
<evidence type="ECO:0000313" key="10">
    <source>
        <dbReference type="EMBL" id="MDT0552767.1"/>
    </source>
</evidence>
<dbReference type="RefSeq" id="WP_311592702.1">
    <property type="nucleotide sequence ID" value="NZ_JAVRHV010000002.1"/>
</dbReference>
<reference evidence="10 11" key="1">
    <citation type="submission" date="2023-09" db="EMBL/GenBank/DDBJ databases">
        <authorList>
            <person name="Rey-Velasco X."/>
        </authorList>
    </citation>
    <scope>NUCLEOTIDE SEQUENCE [LARGE SCALE GENOMIC DNA]</scope>
    <source>
        <strain evidence="10 11">P050</strain>
    </source>
</reference>
<dbReference type="EMBL" id="JAVRHV010000002">
    <property type="protein sequence ID" value="MDT0552767.1"/>
    <property type="molecule type" value="Genomic_DNA"/>
</dbReference>
<evidence type="ECO:0000256" key="7">
    <source>
        <dbReference type="ARBA" id="ARBA00023141"/>
    </source>
</evidence>
<evidence type="ECO:0000256" key="3">
    <source>
        <dbReference type="ARBA" id="ARBA00012362"/>
    </source>
</evidence>
<dbReference type="EC" id="4.1.1.48" evidence="3"/>
<feature type="domain" description="Indole-3-glycerol phosphate synthase" evidence="9">
    <location>
        <begin position="5"/>
        <end position="251"/>
    </location>
</feature>
<organism evidence="10 11">
    <name type="scientific">Urechidicola vernalis</name>
    <dbReference type="NCBI Taxonomy" id="3075600"/>
    <lineage>
        <taxon>Bacteria</taxon>
        <taxon>Pseudomonadati</taxon>
        <taxon>Bacteroidota</taxon>
        <taxon>Flavobacteriia</taxon>
        <taxon>Flavobacteriales</taxon>
        <taxon>Flavobacteriaceae</taxon>
        <taxon>Urechidicola</taxon>
    </lineage>
</organism>
<keyword evidence="7" id="KW-0057">Aromatic amino acid biosynthesis</keyword>
<evidence type="ECO:0000256" key="5">
    <source>
        <dbReference type="ARBA" id="ARBA00022793"/>
    </source>
</evidence>
<evidence type="ECO:0000259" key="9">
    <source>
        <dbReference type="Pfam" id="PF00218"/>
    </source>
</evidence>
<dbReference type="InterPro" id="IPR013798">
    <property type="entry name" value="Indole-3-glycerol_P_synth_dom"/>
</dbReference>
<dbReference type="Pfam" id="PF00218">
    <property type="entry name" value="IGPS"/>
    <property type="match status" value="1"/>
</dbReference>
<dbReference type="PANTHER" id="PTHR22854:SF2">
    <property type="entry name" value="INDOLE-3-GLYCEROL-PHOSPHATE SYNTHASE"/>
    <property type="match status" value="1"/>
</dbReference>
<dbReference type="Gene3D" id="3.20.20.70">
    <property type="entry name" value="Aldolase class I"/>
    <property type="match status" value="1"/>
</dbReference>
<comment type="pathway">
    <text evidence="2">Amino-acid biosynthesis; L-tryptophan biosynthesis; L-tryptophan from chorismate: step 4/5.</text>
</comment>
<evidence type="ECO:0000256" key="2">
    <source>
        <dbReference type="ARBA" id="ARBA00004696"/>
    </source>
</evidence>
<dbReference type="InterPro" id="IPR013785">
    <property type="entry name" value="Aldolase_TIM"/>
</dbReference>
<evidence type="ECO:0000256" key="6">
    <source>
        <dbReference type="ARBA" id="ARBA00022822"/>
    </source>
</evidence>
<protein>
    <recommendedName>
        <fullName evidence="3">indole-3-glycerol-phosphate synthase</fullName>
        <ecNumber evidence="3">4.1.1.48</ecNumber>
    </recommendedName>
</protein>
<evidence type="ECO:0000256" key="1">
    <source>
        <dbReference type="ARBA" id="ARBA00001633"/>
    </source>
</evidence>
<dbReference type="GO" id="GO:0004425">
    <property type="term" value="F:indole-3-glycerol-phosphate synthase activity"/>
    <property type="evidence" value="ECO:0007669"/>
    <property type="project" value="UniProtKB-EC"/>
</dbReference>